<dbReference type="InterPro" id="IPR000531">
    <property type="entry name" value="Beta-barrel_TonB"/>
</dbReference>
<dbReference type="PANTHER" id="PTHR40980:SF5">
    <property type="entry name" value="TONB-DEPENDENT RECEPTOR"/>
    <property type="match status" value="1"/>
</dbReference>
<evidence type="ECO:0000256" key="5">
    <source>
        <dbReference type="SAM" id="MobiDB-lite"/>
    </source>
</evidence>
<comment type="similarity">
    <text evidence="4">Belongs to the TonB-dependent receptor family.</text>
</comment>
<keyword evidence="6" id="KW-0732">Signal</keyword>
<feature type="domain" description="TonB-dependent receptor plug" evidence="8">
    <location>
        <begin position="82"/>
        <end position="183"/>
    </location>
</feature>
<dbReference type="Pfam" id="PF00593">
    <property type="entry name" value="TonB_dep_Rec_b-barrel"/>
    <property type="match status" value="1"/>
</dbReference>
<keyword evidence="3" id="KW-0998">Cell outer membrane</keyword>
<dbReference type="OrthoDB" id="9768470at2"/>
<dbReference type="Proteomes" id="UP000309848">
    <property type="component" value="Unassembled WGS sequence"/>
</dbReference>
<evidence type="ECO:0000256" key="4">
    <source>
        <dbReference type="RuleBase" id="RU003357"/>
    </source>
</evidence>
<feature type="chain" id="PRO_5020993368" evidence="6">
    <location>
        <begin position="25"/>
        <end position="926"/>
    </location>
</feature>
<dbReference type="EMBL" id="SRXU01000001">
    <property type="protein sequence ID" value="TGX46094.1"/>
    <property type="molecule type" value="Genomic_DNA"/>
</dbReference>
<feature type="region of interest" description="Disordered" evidence="5">
    <location>
        <begin position="24"/>
        <end position="62"/>
    </location>
</feature>
<organism evidence="9 10">
    <name type="scientific">Sphingomonas naasensis</name>
    <dbReference type="NCBI Taxonomy" id="1344951"/>
    <lineage>
        <taxon>Bacteria</taxon>
        <taxon>Pseudomonadati</taxon>
        <taxon>Pseudomonadota</taxon>
        <taxon>Alphaproteobacteria</taxon>
        <taxon>Sphingomonadales</taxon>
        <taxon>Sphingomonadaceae</taxon>
        <taxon>Sphingomonas</taxon>
    </lineage>
</organism>
<dbReference type="Pfam" id="PF07715">
    <property type="entry name" value="Plug"/>
    <property type="match status" value="1"/>
</dbReference>
<evidence type="ECO:0000259" key="8">
    <source>
        <dbReference type="Pfam" id="PF07715"/>
    </source>
</evidence>
<accession>A0A4S1WRT9</accession>
<reference evidence="9 10" key="1">
    <citation type="submission" date="2019-04" db="EMBL/GenBank/DDBJ databases">
        <title>Sphingomonas psychrotolerans sp. nov., isolated from soil in the Tianshan Mountains, Xinjiang, China.</title>
        <authorList>
            <person name="Luo Y."/>
            <person name="Sheng H."/>
        </authorList>
    </citation>
    <scope>NUCLEOTIDE SEQUENCE [LARGE SCALE GENOMIC DNA]</scope>
    <source>
        <strain evidence="9 10">KIS18-15</strain>
    </source>
</reference>
<dbReference type="AlphaFoldDB" id="A0A4S1WRT9"/>
<evidence type="ECO:0000256" key="1">
    <source>
        <dbReference type="ARBA" id="ARBA00004442"/>
    </source>
</evidence>
<keyword evidence="4" id="KW-0798">TonB box</keyword>
<keyword evidence="2 4" id="KW-0472">Membrane</keyword>
<sequence length="926" mass="100927">MQRRLAYATLLLLTSQLVSPAALAQTAGGTTEPAPAATPQSGDPAQDQAAPPEQDVEVSAPGVDTGDIQDIVVTGRHIPNTVRATPQIVSVLSTEDIARTGEGDIAGALTRVTGLSVVGGGFVYVRGLGDRYSLAMLNGSPLPSPEPLRRSVPLDIFPTTIVGSALVQKTYSVNYPGEFGGGVVNLTTKAIPDKDFVTIGGSISADDVTTSELGYTYYGSSTDWLGFDKNTRNVPAFIRNAPDGSGLIPASQVLQLSNASTTLMQANHQLPANWSAELSTGVNFDIGSDQLGLITSVGYSNTWRTRSITQQDSVTETGAIRNDFRTLLTDNRIVGNALIGLGYSFGDNKIRWTNVYIRDVLKQARGSAAEVYNNASGLRFQQNTNWFERQLFESQAVGEFRFGDLHLDVRGAYANSKRDAPYERQFDYLCTTSTAQGAPIVNDGLNGAGGFQCAGAYQVTQRFSPFASIIFSDLNEDLWSGQADLSYKLPNIATLSAGYYYSDTKRFSRRLQFNYQTSAGGGTSIGYPYSLYRPDFLLSPDVVNNACPQQGQGACTVELQFNTPLGAYAYDAGLRIHGGYVQAEVEPVTSVRAVGGVRYEKADQFVTPIGTTTTGLNNDYWLPAATLTWNFAEDMQLRGSFAKTISRPQFRELAPQQFRDPDSDRLFFGNPLLQDSQLDNFEARYEWFFARDQRFTLAGFYKKIKNPIEQVGFYTGADDRLQTGFTNLPKAKLYGAEVEVQKYFPLDWVGGDFFATRRAVVIANYTYTHSSITADDSCVPNVLNQTIGGCSAGFGPASLQFRDGAPLTGQSDHLVNVQLGLEDTARLSQLTFLFNYASDRVTNRGPSNLSGQGFQPDIIEHPGIRFDIVARQGFEVGGGKFELKLEGRNLLGTRFEESQTFSNDSVVYINRYNVGRVFTLGLSATF</sequence>
<proteinExistence type="inferred from homology"/>
<comment type="caution">
    <text evidence="9">The sequence shown here is derived from an EMBL/GenBank/DDBJ whole genome shotgun (WGS) entry which is preliminary data.</text>
</comment>
<evidence type="ECO:0000313" key="9">
    <source>
        <dbReference type="EMBL" id="TGX46094.1"/>
    </source>
</evidence>
<evidence type="ECO:0000256" key="3">
    <source>
        <dbReference type="ARBA" id="ARBA00023237"/>
    </source>
</evidence>
<gene>
    <name evidence="9" type="ORF">E5A74_02705</name>
</gene>
<evidence type="ECO:0000256" key="2">
    <source>
        <dbReference type="ARBA" id="ARBA00023136"/>
    </source>
</evidence>
<dbReference type="SUPFAM" id="SSF56935">
    <property type="entry name" value="Porins"/>
    <property type="match status" value="1"/>
</dbReference>
<evidence type="ECO:0000256" key="6">
    <source>
        <dbReference type="SAM" id="SignalP"/>
    </source>
</evidence>
<dbReference type="PANTHER" id="PTHR40980">
    <property type="entry name" value="PLUG DOMAIN-CONTAINING PROTEIN"/>
    <property type="match status" value="1"/>
</dbReference>
<feature type="signal peptide" evidence="6">
    <location>
        <begin position="1"/>
        <end position="24"/>
    </location>
</feature>
<dbReference type="RefSeq" id="WP_135982571.1">
    <property type="nucleotide sequence ID" value="NZ_JAASQM010000001.1"/>
</dbReference>
<dbReference type="Gene3D" id="2.40.170.20">
    <property type="entry name" value="TonB-dependent receptor, beta-barrel domain"/>
    <property type="match status" value="1"/>
</dbReference>
<dbReference type="Gene3D" id="2.170.130.10">
    <property type="entry name" value="TonB-dependent receptor, plug domain"/>
    <property type="match status" value="1"/>
</dbReference>
<protein>
    <submittedName>
        <fullName evidence="9">TonB-dependent receptor</fullName>
    </submittedName>
</protein>
<comment type="subcellular location">
    <subcellularLocation>
        <location evidence="1 4">Cell outer membrane</location>
    </subcellularLocation>
</comment>
<keyword evidence="9" id="KW-0675">Receptor</keyword>
<name>A0A4S1WRT9_9SPHN</name>
<evidence type="ECO:0000313" key="10">
    <source>
        <dbReference type="Proteomes" id="UP000309848"/>
    </source>
</evidence>
<feature type="compositionally biased region" description="Low complexity" evidence="5">
    <location>
        <begin position="24"/>
        <end position="40"/>
    </location>
</feature>
<dbReference type="GO" id="GO:0009279">
    <property type="term" value="C:cell outer membrane"/>
    <property type="evidence" value="ECO:0007669"/>
    <property type="project" value="UniProtKB-SubCell"/>
</dbReference>
<feature type="domain" description="TonB-dependent receptor-like beta-barrel" evidence="7">
    <location>
        <begin position="479"/>
        <end position="839"/>
    </location>
</feature>
<keyword evidence="10" id="KW-1185">Reference proteome</keyword>
<dbReference type="InterPro" id="IPR037066">
    <property type="entry name" value="Plug_dom_sf"/>
</dbReference>
<evidence type="ECO:0000259" key="7">
    <source>
        <dbReference type="Pfam" id="PF00593"/>
    </source>
</evidence>
<dbReference type="InterPro" id="IPR036942">
    <property type="entry name" value="Beta-barrel_TonB_sf"/>
</dbReference>
<dbReference type="InterPro" id="IPR012910">
    <property type="entry name" value="Plug_dom"/>
</dbReference>